<feature type="domain" description="Beta-lactamase-related" evidence="1">
    <location>
        <begin position="94"/>
        <end position="373"/>
    </location>
</feature>
<dbReference type="Proteomes" id="UP000199073">
    <property type="component" value="Unassembled WGS sequence"/>
</dbReference>
<organism evidence="2 3">
    <name type="scientific">Desulforhopalus singaporensis</name>
    <dbReference type="NCBI Taxonomy" id="91360"/>
    <lineage>
        <taxon>Bacteria</taxon>
        <taxon>Pseudomonadati</taxon>
        <taxon>Thermodesulfobacteriota</taxon>
        <taxon>Desulfobulbia</taxon>
        <taxon>Desulfobulbales</taxon>
        <taxon>Desulfocapsaceae</taxon>
        <taxon>Desulforhopalus</taxon>
    </lineage>
</organism>
<dbReference type="STRING" id="91360.SAMN05660330_02625"/>
<evidence type="ECO:0000313" key="3">
    <source>
        <dbReference type="Proteomes" id="UP000199073"/>
    </source>
</evidence>
<protein>
    <recommendedName>
        <fullName evidence="1">Beta-lactamase-related domain-containing protein</fullName>
    </recommendedName>
</protein>
<reference evidence="2 3" key="1">
    <citation type="submission" date="2016-10" db="EMBL/GenBank/DDBJ databases">
        <authorList>
            <person name="de Groot N.N."/>
        </authorList>
    </citation>
    <scope>NUCLEOTIDE SEQUENCE [LARGE SCALE GENOMIC DNA]</scope>
    <source>
        <strain evidence="2 3">DSM 12130</strain>
    </source>
</reference>
<dbReference type="RefSeq" id="WP_092223550.1">
    <property type="nucleotide sequence ID" value="NZ_FNJI01000018.1"/>
</dbReference>
<evidence type="ECO:0000259" key="1">
    <source>
        <dbReference type="Pfam" id="PF00144"/>
    </source>
</evidence>
<keyword evidence="3" id="KW-1185">Reference proteome</keyword>
<dbReference type="AlphaFoldDB" id="A0A1H0SDX8"/>
<dbReference type="Gene3D" id="3.40.710.10">
    <property type="entry name" value="DD-peptidase/beta-lactamase superfamily"/>
    <property type="match status" value="1"/>
</dbReference>
<accession>A0A1H0SDX8</accession>
<sequence>MSNNKTSEQWMRGFPPPEDRIISVDKNNHYNWPELCWTFSNTQQLVPTKSIWRGPGAASKLEVQDAGIDKLTITDQEGKSLGWQEALKTIDTDGFAVLKRGVLVYENYQGYCGPHKTHLVMSCAKSFVGTLAELMIDEGTLDENALVPHYMPELTDTAWHDATVRQVMDMLIGMQFHEDYLDPGSDVWKYLRAGGMVAGRPEAGHPTHLAEYLMTVKKQGEHGKAFAYREPNINVLSFIIQRIANKDLQELVSERFWQHMGAEHDGWYMVDPAGMSTTAGCTLRDFLRFGELIRTGGKKRQAVSPAVTARLVKGGSRELFARAQYPKPYLQGWSYKSQWWIRHKEDGNAITARGAHGQLLYIDPGHELVIARFGSSGLPPGYLNDPVLLPMIDAVAAHLETY</sequence>
<gene>
    <name evidence="2" type="ORF">SAMN05660330_02625</name>
</gene>
<evidence type="ECO:0000313" key="2">
    <source>
        <dbReference type="EMBL" id="SDP39428.1"/>
    </source>
</evidence>
<dbReference type="PANTHER" id="PTHR43283:SF7">
    <property type="entry name" value="BETA-LACTAMASE-RELATED DOMAIN-CONTAINING PROTEIN"/>
    <property type="match status" value="1"/>
</dbReference>
<name>A0A1H0SDX8_9BACT</name>
<dbReference type="Pfam" id="PF00144">
    <property type="entry name" value="Beta-lactamase"/>
    <property type="match status" value="1"/>
</dbReference>
<dbReference type="InterPro" id="IPR012338">
    <property type="entry name" value="Beta-lactam/transpept-like"/>
</dbReference>
<dbReference type="OrthoDB" id="9814204at2"/>
<dbReference type="InterPro" id="IPR001466">
    <property type="entry name" value="Beta-lactam-related"/>
</dbReference>
<dbReference type="SUPFAM" id="SSF56601">
    <property type="entry name" value="beta-lactamase/transpeptidase-like"/>
    <property type="match status" value="1"/>
</dbReference>
<dbReference type="PANTHER" id="PTHR43283">
    <property type="entry name" value="BETA-LACTAMASE-RELATED"/>
    <property type="match status" value="1"/>
</dbReference>
<proteinExistence type="predicted"/>
<dbReference type="EMBL" id="FNJI01000018">
    <property type="protein sequence ID" value="SDP39428.1"/>
    <property type="molecule type" value="Genomic_DNA"/>
</dbReference>
<dbReference type="InterPro" id="IPR050789">
    <property type="entry name" value="Diverse_Enzym_Activities"/>
</dbReference>